<keyword evidence="1" id="KW-1133">Transmembrane helix</keyword>
<keyword evidence="1" id="KW-0812">Transmembrane</keyword>
<protein>
    <submittedName>
        <fullName evidence="2">IS5/IS1182 family transposase</fullName>
    </submittedName>
</protein>
<feature type="transmembrane region" description="Helical" evidence="1">
    <location>
        <begin position="16"/>
        <end position="34"/>
    </location>
</feature>
<evidence type="ECO:0000313" key="3">
    <source>
        <dbReference type="EMBL" id="TDC79144.1"/>
    </source>
</evidence>
<accession>A0A4R4SE36</accession>
<name>A0A4R4SE36_9ACTN</name>
<gene>
    <name evidence="3" type="ORF">E1283_03345</name>
    <name evidence="2" type="ORF">E1283_36610</name>
</gene>
<dbReference type="EMBL" id="SMKI01000881">
    <property type="protein sequence ID" value="TDC59533.1"/>
    <property type="molecule type" value="Genomic_DNA"/>
</dbReference>
<dbReference type="Proteomes" id="UP000295345">
    <property type="component" value="Unassembled WGS sequence"/>
</dbReference>
<proteinExistence type="predicted"/>
<keyword evidence="4" id="KW-1185">Reference proteome</keyword>
<dbReference type="EMBL" id="SMKI01000021">
    <property type="protein sequence ID" value="TDC79144.1"/>
    <property type="molecule type" value="Genomic_DNA"/>
</dbReference>
<feature type="non-terminal residue" evidence="2">
    <location>
        <position position="1"/>
    </location>
</feature>
<keyword evidence="1" id="KW-0472">Membrane</keyword>
<evidence type="ECO:0000313" key="4">
    <source>
        <dbReference type="Proteomes" id="UP000295345"/>
    </source>
</evidence>
<organism evidence="2 4">
    <name type="scientific">Streptomyces hainanensis</name>
    <dbReference type="NCBI Taxonomy" id="402648"/>
    <lineage>
        <taxon>Bacteria</taxon>
        <taxon>Bacillati</taxon>
        <taxon>Actinomycetota</taxon>
        <taxon>Actinomycetes</taxon>
        <taxon>Kitasatosporales</taxon>
        <taxon>Streptomycetaceae</taxon>
        <taxon>Streptomyces</taxon>
    </lineage>
</organism>
<comment type="caution">
    <text evidence="2">The sequence shown here is derived from an EMBL/GenBank/DDBJ whole genome shotgun (WGS) entry which is preliminary data.</text>
</comment>
<dbReference type="AlphaFoldDB" id="A0A4R4SE36"/>
<evidence type="ECO:0000313" key="2">
    <source>
        <dbReference type="EMBL" id="TDC59533.1"/>
    </source>
</evidence>
<evidence type="ECO:0000256" key="1">
    <source>
        <dbReference type="SAM" id="Phobius"/>
    </source>
</evidence>
<sequence>NRLKQWRGLATRYDKTATIYLAALHIAGILIWSAT</sequence>
<reference evidence="2 4" key="1">
    <citation type="submission" date="2019-03" db="EMBL/GenBank/DDBJ databases">
        <title>Draft genome sequences of novel Actinobacteria.</title>
        <authorList>
            <person name="Sahin N."/>
            <person name="Ay H."/>
            <person name="Saygin H."/>
        </authorList>
    </citation>
    <scope>NUCLEOTIDE SEQUENCE [LARGE SCALE GENOMIC DNA]</scope>
    <source>
        <strain evidence="2 4">DSM 41900</strain>
    </source>
</reference>